<evidence type="ECO:0000256" key="1">
    <source>
        <dbReference type="ARBA" id="ARBA00022801"/>
    </source>
</evidence>
<proteinExistence type="predicted"/>
<reference evidence="2 3" key="1">
    <citation type="submission" date="2023-10" db="EMBL/GenBank/DDBJ databases">
        <title>Rubellicoccus peritrichatus gen. nov., sp. nov., isolated from an algae of coral reef tank.</title>
        <authorList>
            <person name="Luo J."/>
        </authorList>
    </citation>
    <scope>NUCLEOTIDE SEQUENCE [LARGE SCALE GENOMIC DNA]</scope>
    <source>
        <strain evidence="2 3">CR14</strain>
    </source>
</reference>
<dbReference type="EMBL" id="CP136920">
    <property type="protein sequence ID" value="WOO40571.1"/>
    <property type="molecule type" value="Genomic_DNA"/>
</dbReference>
<name>A0AAQ3L7W2_9BACT</name>
<evidence type="ECO:0000313" key="2">
    <source>
        <dbReference type="EMBL" id="WOO40571.1"/>
    </source>
</evidence>
<accession>A0AAQ3L7W2</accession>
<dbReference type="KEGG" id="puo:RZN69_18270"/>
<protein>
    <submittedName>
        <fullName evidence="2">Glycosyl hydrolase 115 family protein</fullName>
    </submittedName>
</protein>
<keyword evidence="1 2" id="KW-0378">Hydrolase</keyword>
<dbReference type="PANTHER" id="PTHR37842">
    <property type="match status" value="1"/>
</dbReference>
<dbReference type="GO" id="GO:0005975">
    <property type="term" value="P:carbohydrate metabolic process"/>
    <property type="evidence" value="ECO:0007669"/>
    <property type="project" value="UniProtKB-ARBA"/>
</dbReference>
<gene>
    <name evidence="2" type="ORF">RZN69_18270</name>
</gene>
<dbReference type="PANTHER" id="PTHR37842:SF2">
    <property type="entry name" value="GYLCOSYL HYDROLASE 115 C-TERMINAL DOMAIN-CONTAINING PROTEIN"/>
    <property type="match status" value="1"/>
</dbReference>
<dbReference type="Pfam" id="PF15979">
    <property type="entry name" value="Glyco_hydro_115"/>
    <property type="match status" value="1"/>
</dbReference>
<dbReference type="GO" id="GO:0016787">
    <property type="term" value="F:hydrolase activity"/>
    <property type="evidence" value="ECO:0007669"/>
    <property type="project" value="UniProtKB-KW"/>
</dbReference>
<dbReference type="SUPFAM" id="SSF55545">
    <property type="entry name" value="beta-N-acetylhexosaminidase-like domain"/>
    <property type="match status" value="1"/>
</dbReference>
<dbReference type="Proteomes" id="UP001304300">
    <property type="component" value="Chromosome"/>
</dbReference>
<organism evidence="2 3">
    <name type="scientific">Rubellicoccus peritrichatus</name>
    <dbReference type="NCBI Taxonomy" id="3080537"/>
    <lineage>
        <taxon>Bacteria</taxon>
        <taxon>Pseudomonadati</taxon>
        <taxon>Verrucomicrobiota</taxon>
        <taxon>Opitutia</taxon>
        <taxon>Puniceicoccales</taxon>
        <taxon>Cerasicoccaceae</taxon>
        <taxon>Rubellicoccus</taxon>
    </lineage>
</organism>
<evidence type="ECO:0000313" key="3">
    <source>
        <dbReference type="Proteomes" id="UP001304300"/>
    </source>
</evidence>
<dbReference type="RefSeq" id="WP_317832676.1">
    <property type="nucleotide sequence ID" value="NZ_CP136920.1"/>
</dbReference>
<dbReference type="InterPro" id="IPR042301">
    <property type="entry name" value="GH115_sf"/>
</dbReference>
<keyword evidence="3" id="KW-1185">Reference proteome</keyword>
<dbReference type="Gene3D" id="3.20.20.520">
    <property type="entry name" value="Glycosyl hydrolase family 115"/>
    <property type="match status" value="1"/>
</dbReference>
<dbReference type="InterPro" id="IPR029018">
    <property type="entry name" value="Hex-like_dom2"/>
</dbReference>
<dbReference type="AlphaFoldDB" id="A0AAQ3L7W2"/>
<dbReference type="Gene3D" id="3.30.379.10">
    <property type="entry name" value="Chitobiase/beta-hexosaminidase domain 2-like"/>
    <property type="match status" value="1"/>
</dbReference>
<sequence length="672" mass="78262">MTASLHAQEWNAPVRGSWIAGPQEGVSLSIGDLVADIVVSEDAHSSVKQAAEFLAQDIEKIIDQRPDIVSVMPDDKPYIRLATWGEDDVPDNEEFQVLEGKWEAHKIKTIDQSVWLVGANPRGTAFAAYTLSKRLGIDPLYHWTGYTPEKHETLRIKEIDYSADEPTFKYRGLFHDDEDILAIERDEKYGWPVGSGGTVPSEWYERFFETSLRLRMNMVAPFTRTRRPYEVRKTASDWGLHYTSHHYDILLSNPYGYERFDLAEERGIEGPYSWFENPEGIKKYWEAGVEENIELNCIWPVGLRGTEDHSHKFAEGTTQAEKNEAFLDVIRTQVAMARKQFPEDKEPVFHFTMWGEMFGILKSGIPDLPEEVIFIWPDDTDGGMGVLNHLPENTGKMKHGIYYHLAYWGPMRKQTTHTITPQKIEEEFRKVIDSGATEYMLNNVSELREYIMNTRFIAEICWDAETAFKEPDAAGRFTEWWCREYFGDAAADDAVTTYNNYFDIIHSYDQIWQGALALDQAIYWSHFHEYTPGRITFTQPEVAELIEKVHQRALRYDEVFEVAERAESHMNEEQARFFHDNALLGMLIDYRPTQAADIAFQRMMTQTSGPKYMIPFLKEAVMQPLKQLDDEVRQSEWGHFKDWYQETSMRKKKSVENPRYSYYQLKEFLKID</sequence>
<dbReference type="InterPro" id="IPR031924">
    <property type="entry name" value="GH115"/>
</dbReference>